<gene>
    <name evidence="2" type="ORF">LCGC14_1593060</name>
</gene>
<proteinExistence type="predicted"/>
<evidence type="ECO:0000313" key="2">
    <source>
        <dbReference type="EMBL" id="KKM25634.1"/>
    </source>
</evidence>
<protein>
    <recommendedName>
        <fullName evidence="1">Calcineurin-like phosphoesterase domain-containing protein</fullName>
    </recommendedName>
</protein>
<comment type="caution">
    <text evidence="2">The sequence shown here is derived from an EMBL/GenBank/DDBJ whole genome shotgun (WGS) entry which is preliminary data.</text>
</comment>
<reference evidence="2" key="1">
    <citation type="journal article" date="2015" name="Nature">
        <title>Complex archaea that bridge the gap between prokaryotes and eukaryotes.</title>
        <authorList>
            <person name="Spang A."/>
            <person name="Saw J.H."/>
            <person name="Jorgensen S.L."/>
            <person name="Zaremba-Niedzwiedzka K."/>
            <person name="Martijn J."/>
            <person name="Lind A.E."/>
            <person name="van Eijk R."/>
            <person name="Schleper C."/>
            <person name="Guy L."/>
            <person name="Ettema T.J."/>
        </authorList>
    </citation>
    <scope>NUCLEOTIDE SEQUENCE</scope>
</reference>
<feature type="non-terminal residue" evidence="2">
    <location>
        <position position="1"/>
    </location>
</feature>
<sequence>IKIICIADTHADYRQLKVPDGDILIHAGDVGLWEEATEIVDFTNWLANLPHKYKIVIAGNHDKLFSTWSKEKIRSFLPNIIYLENEQVTIEGLKIWGSPMSPTFGNWFFMADRGKEIQKYWDSIPDNLDVLITHSPPYDILDEVPIGVNPHVGCFDLLKTVKKKKPKYHIFGHIHNAYGIEKIEETTFVNCSVMDEGYYIVNKPVVLEV</sequence>
<dbReference type="AlphaFoldDB" id="A0A0F9IZS6"/>
<dbReference type="EMBL" id="LAZR01012676">
    <property type="protein sequence ID" value="KKM25634.1"/>
    <property type="molecule type" value="Genomic_DNA"/>
</dbReference>
<dbReference type="PANTHER" id="PTHR12905:SF0">
    <property type="entry name" value="CALCINEURIN-LIKE PHOSPHOESTERASE DOMAIN-CONTAINING PROTEIN"/>
    <property type="match status" value="1"/>
</dbReference>
<dbReference type="SUPFAM" id="SSF56300">
    <property type="entry name" value="Metallo-dependent phosphatases"/>
    <property type="match status" value="1"/>
</dbReference>
<dbReference type="GO" id="GO:0016787">
    <property type="term" value="F:hydrolase activity"/>
    <property type="evidence" value="ECO:0007669"/>
    <property type="project" value="InterPro"/>
</dbReference>
<accession>A0A0F9IZS6</accession>
<organism evidence="2">
    <name type="scientific">marine sediment metagenome</name>
    <dbReference type="NCBI Taxonomy" id="412755"/>
    <lineage>
        <taxon>unclassified sequences</taxon>
        <taxon>metagenomes</taxon>
        <taxon>ecological metagenomes</taxon>
    </lineage>
</organism>
<dbReference type="InterPro" id="IPR051693">
    <property type="entry name" value="UPF0046_metallophosphoest"/>
</dbReference>
<feature type="domain" description="Calcineurin-like phosphoesterase" evidence="1">
    <location>
        <begin position="2"/>
        <end position="176"/>
    </location>
</feature>
<evidence type="ECO:0000259" key="1">
    <source>
        <dbReference type="Pfam" id="PF00149"/>
    </source>
</evidence>
<dbReference type="InterPro" id="IPR029052">
    <property type="entry name" value="Metallo-depent_PP-like"/>
</dbReference>
<dbReference type="PANTHER" id="PTHR12905">
    <property type="entry name" value="METALLOPHOSPHOESTERASE"/>
    <property type="match status" value="1"/>
</dbReference>
<dbReference type="CDD" id="cd07379">
    <property type="entry name" value="MPP_239FB"/>
    <property type="match status" value="1"/>
</dbReference>
<dbReference type="InterPro" id="IPR004843">
    <property type="entry name" value="Calcineurin-like_PHP"/>
</dbReference>
<dbReference type="Gene3D" id="3.60.21.10">
    <property type="match status" value="1"/>
</dbReference>
<dbReference type="Pfam" id="PF00149">
    <property type="entry name" value="Metallophos"/>
    <property type="match status" value="1"/>
</dbReference>
<name>A0A0F9IZS6_9ZZZZ</name>